<comment type="subcellular location">
    <subcellularLocation>
        <location evidence="1">Nucleus</location>
    </subcellularLocation>
</comment>
<keyword evidence="7" id="KW-0804">Transcription</keyword>
<keyword evidence="8" id="KW-0539">Nucleus</keyword>
<evidence type="ECO:0000256" key="6">
    <source>
        <dbReference type="ARBA" id="ARBA00023125"/>
    </source>
</evidence>
<evidence type="ECO:0000259" key="11">
    <source>
        <dbReference type="PROSITE" id="PS50808"/>
    </source>
</evidence>
<gene>
    <name evidence="12" type="ORF">PR001_g24387</name>
</gene>
<dbReference type="InterPro" id="IPR003656">
    <property type="entry name" value="Znf_BED"/>
</dbReference>
<dbReference type="Pfam" id="PF05699">
    <property type="entry name" value="Dimer_Tnp_hAT"/>
    <property type="match status" value="1"/>
</dbReference>
<evidence type="ECO:0000256" key="5">
    <source>
        <dbReference type="ARBA" id="ARBA00023015"/>
    </source>
</evidence>
<dbReference type="GO" id="GO:0046983">
    <property type="term" value="F:protein dimerization activity"/>
    <property type="evidence" value="ECO:0007669"/>
    <property type="project" value="InterPro"/>
</dbReference>
<keyword evidence="6" id="KW-0238">DNA-binding</keyword>
<dbReference type="InterPro" id="IPR052035">
    <property type="entry name" value="ZnF_BED_domain_contain"/>
</dbReference>
<evidence type="ECO:0000256" key="4">
    <source>
        <dbReference type="ARBA" id="ARBA00022833"/>
    </source>
</evidence>
<dbReference type="PANTHER" id="PTHR46481:SF10">
    <property type="entry name" value="ZINC FINGER BED DOMAIN-CONTAINING PROTEIN 39"/>
    <property type="match status" value="1"/>
</dbReference>
<evidence type="ECO:0000313" key="12">
    <source>
        <dbReference type="EMBL" id="KAE8980015.1"/>
    </source>
</evidence>
<evidence type="ECO:0000256" key="10">
    <source>
        <dbReference type="SAM" id="MobiDB-lite"/>
    </source>
</evidence>
<organism evidence="12 13">
    <name type="scientific">Phytophthora rubi</name>
    <dbReference type="NCBI Taxonomy" id="129364"/>
    <lineage>
        <taxon>Eukaryota</taxon>
        <taxon>Sar</taxon>
        <taxon>Stramenopiles</taxon>
        <taxon>Oomycota</taxon>
        <taxon>Peronosporomycetes</taxon>
        <taxon>Peronosporales</taxon>
        <taxon>Peronosporaceae</taxon>
        <taxon>Phytophthora</taxon>
    </lineage>
</organism>
<dbReference type="GO" id="GO:0008270">
    <property type="term" value="F:zinc ion binding"/>
    <property type="evidence" value="ECO:0007669"/>
    <property type="project" value="UniProtKB-KW"/>
</dbReference>
<evidence type="ECO:0000256" key="7">
    <source>
        <dbReference type="ARBA" id="ARBA00023163"/>
    </source>
</evidence>
<evidence type="ECO:0000256" key="2">
    <source>
        <dbReference type="ARBA" id="ARBA00022723"/>
    </source>
</evidence>
<reference evidence="12 13" key="1">
    <citation type="submission" date="2018-09" db="EMBL/GenBank/DDBJ databases">
        <title>Genomic investigation of the strawberry pathogen Phytophthora fragariae indicates pathogenicity is determined by transcriptional variation in three key races.</title>
        <authorList>
            <person name="Adams T.M."/>
            <person name="Armitage A.D."/>
            <person name="Sobczyk M.K."/>
            <person name="Bates H.J."/>
            <person name="Dunwell J.M."/>
            <person name="Nellist C.F."/>
            <person name="Harrison R.J."/>
        </authorList>
    </citation>
    <scope>NUCLEOTIDE SEQUENCE [LARGE SCALE GENOMIC DNA]</scope>
    <source>
        <strain evidence="12 13">SCRP249</strain>
    </source>
</reference>
<protein>
    <recommendedName>
        <fullName evidence="11">BED-type domain-containing protein</fullName>
    </recommendedName>
</protein>
<dbReference type="SUPFAM" id="SSF140996">
    <property type="entry name" value="Hermes dimerisation domain"/>
    <property type="match status" value="1"/>
</dbReference>
<feature type="compositionally biased region" description="Acidic residues" evidence="10">
    <location>
        <begin position="1"/>
        <end position="17"/>
    </location>
</feature>
<evidence type="ECO:0000256" key="1">
    <source>
        <dbReference type="ARBA" id="ARBA00004123"/>
    </source>
</evidence>
<feature type="region of interest" description="Disordered" evidence="10">
    <location>
        <begin position="1"/>
        <end position="40"/>
    </location>
</feature>
<dbReference type="SUPFAM" id="SSF53098">
    <property type="entry name" value="Ribonuclease H-like"/>
    <property type="match status" value="1"/>
</dbReference>
<sequence>MVEDDSQGEAPGEDNEVAPDTVNSRDIPAAESASSASEHRSRKRSDIWQFITDLGNGKYSCKCCEREDKMQMWNSKAHSTIRKHLKTYHKTEYCGDSDVLTSRQTDLLCYGFERIVKQRVGSEFNKADADKALVDWIVANAQPFALVEQPKFIVFCATMQPLYKVPVRQTIRCHVIKRWKLEKDLVRKTILRCLVVQDIGASRTSITTDMWTSAASKGYMVVTLHWIDENWNLRSVILGFLRVEYPHTGRRLADHLMDAVKAMDGSLLLSIWAITTDNAKNNTTMVESINGKLPNEVEEHMESRTPSSAAAMTMEPNQNIPEPHKVFQVRCLAHVLQLAVKEGLNECSFVDSGIGYVRDILKKMTESSSLNEELKRVCAVLNVAFRQPKLDCVTRWNSTWEMVLSAIHLQKPIEELLRRIRGRHEGYTNFAIKPDDRLAAAVGDETWLMLNEFCKFLTPVKAATTMMSGKNYPTFGMAVVVFELISKHAAKVINQAHSRFTAEFALSFKTKLDEYDELVKSREAQIAAVLDPRAKSLLPKVVADMAVIKQSVIHEYETAYRVRFEAQQLPTTSPPLNQLEEQDAALGEALYQLIDDNFGLDEPANFDGEAFSSELDRWLAYHDKTMNSKTSSHEVCSWMRSLDQFPRIKMMARDFLAVMATSVPSEQAFSAAGTVVSTRRARLGDDAVAAISEMKSFLEFNEATMKLESDESSQ</sequence>
<dbReference type="GO" id="GO:0003677">
    <property type="term" value="F:DNA binding"/>
    <property type="evidence" value="ECO:0007669"/>
    <property type="project" value="UniProtKB-KW"/>
</dbReference>
<dbReference type="InterPro" id="IPR012337">
    <property type="entry name" value="RNaseH-like_sf"/>
</dbReference>
<evidence type="ECO:0000256" key="8">
    <source>
        <dbReference type="ARBA" id="ARBA00023242"/>
    </source>
</evidence>
<dbReference type="PANTHER" id="PTHR46481">
    <property type="entry name" value="ZINC FINGER BED DOMAIN-CONTAINING PROTEIN 4"/>
    <property type="match status" value="1"/>
</dbReference>
<name>A0A6A3IHM2_9STRA</name>
<evidence type="ECO:0000256" key="3">
    <source>
        <dbReference type="ARBA" id="ARBA00022771"/>
    </source>
</evidence>
<feature type="domain" description="BED-type" evidence="11">
    <location>
        <begin position="42"/>
        <end position="96"/>
    </location>
</feature>
<evidence type="ECO:0000256" key="9">
    <source>
        <dbReference type="PROSITE-ProRule" id="PRU00027"/>
    </source>
</evidence>
<dbReference type="AlphaFoldDB" id="A0A6A3IHM2"/>
<keyword evidence="4" id="KW-0862">Zinc</keyword>
<keyword evidence="2" id="KW-0479">Metal-binding</keyword>
<dbReference type="GO" id="GO:0005634">
    <property type="term" value="C:nucleus"/>
    <property type="evidence" value="ECO:0007669"/>
    <property type="project" value="UniProtKB-SubCell"/>
</dbReference>
<accession>A0A6A3IHM2</accession>
<dbReference type="Proteomes" id="UP000429607">
    <property type="component" value="Unassembled WGS sequence"/>
</dbReference>
<keyword evidence="3 9" id="KW-0863">Zinc-finger</keyword>
<dbReference type="PROSITE" id="PS50808">
    <property type="entry name" value="ZF_BED"/>
    <property type="match status" value="1"/>
</dbReference>
<comment type="caution">
    <text evidence="12">The sequence shown here is derived from an EMBL/GenBank/DDBJ whole genome shotgun (WGS) entry which is preliminary data.</text>
</comment>
<keyword evidence="5" id="KW-0805">Transcription regulation</keyword>
<evidence type="ECO:0000313" key="13">
    <source>
        <dbReference type="Proteomes" id="UP000429607"/>
    </source>
</evidence>
<proteinExistence type="predicted"/>
<dbReference type="InterPro" id="IPR008906">
    <property type="entry name" value="HATC_C_dom"/>
</dbReference>
<dbReference type="EMBL" id="QXFV01003098">
    <property type="protein sequence ID" value="KAE8980015.1"/>
    <property type="molecule type" value="Genomic_DNA"/>
</dbReference>